<reference evidence="4 5" key="1">
    <citation type="submission" date="2024-02" db="EMBL/GenBank/DDBJ databases">
        <title>Full genome sequence of Nocardioides kribbensis.</title>
        <authorList>
            <person name="Poletto B.L."/>
            <person name="Silva G."/>
            <person name="Galante D."/>
            <person name="Campos K.R."/>
            <person name="Santos M.B.N."/>
            <person name="Sacchi C.T."/>
        </authorList>
    </citation>
    <scope>NUCLEOTIDE SEQUENCE [LARGE SCALE GENOMIC DNA]</scope>
    <source>
        <strain evidence="4 5">O4R</strain>
    </source>
</reference>
<evidence type="ECO:0000313" key="4">
    <source>
        <dbReference type="EMBL" id="MEQ7848183.1"/>
    </source>
</evidence>
<evidence type="ECO:0000313" key="5">
    <source>
        <dbReference type="Proteomes" id="UP001482520"/>
    </source>
</evidence>
<keyword evidence="1 3" id="KW-0689">Ribosomal protein</keyword>
<accession>A0ABV1P0D2</accession>
<organism evidence="4 5">
    <name type="scientific">Nocardioides kribbensis</name>
    <dbReference type="NCBI Taxonomy" id="305517"/>
    <lineage>
        <taxon>Bacteria</taxon>
        <taxon>Bacillati</taxon>
        <taxon>Actinomycetota</taxon>
        <taxon>Actinomycetes</taxon>
        <taxon>Propionibacteriales</taxon>
        <taxon>Nocardioidaceae</taxon>
        <taxon>Nocardioides</taxon>
    </lineage>
</organism>
<comment type="similarity">
    <text evidence="3">Belongs to the bacterial ribosomal protein bL31 family.</text>
</comment>
<dbReference type="InterPro" id="IPR002150">
    <property type="entry name" value="Ribosomal_bL31"/>
</dbReference>
<dbReference type="Gene3D" id="4.10.830.30">
    <property type="entry name" value="Ribosomal protein L31"/>
    <property type="match status" value="1"/>
</dbReference>
<dbReference type="RefSeq" id="WP_056863271.1">
    <property type="nucleotide sequence ID" value="NZ_BAAAMM010000004.1"/>
</dbReference>
<protein>
    <recommendedName>
        <fullName evidence="3">50S ribosomal protein L31</fullName>
    </recommendedName>
</protein>
<dbReference type="NCBIfam" id="TIGR00105">
    <property type="entry name" value="L31"/>
    <property type="match status" value="1"/>
</dbReference>
<proteinExistence type="inferred from homology"/>
<dbReference type="InterPro" id="IPR034704">
    <property type="entry name" value="Ribosomal_bL28/bL31-like_sf"/>
</dbReference>
<dbReference type="InterPro" id="IPR042105">
    <property type="entry name" value="Ribosomal_bL31_sf"/>
</dbReference>
<dbReference type="SUPFAM" id="SSF143800">
    <property type="entry name" value="L28p-like"/>
    <property type="match status" value="1"/>
</dbReference>
<comment type="caution">
    <text evidence="4">The sequence shown here is derived from an EMBL/GenBank/DDBJ whole genome shotgun (WGS) entry which is preliminary data.</text>
</comment>
<dbReference type="EMBL" id="JBEGDP010000014">
    <property type="protein sequence ID" value="MEQ7848183.1"/>
    <property type="molecule type" value="Genomic_DNA"/>
</dbReference>
<name>A0ABV1P0D2_9ACTN</name>
<evidence type="ECO:0000256" key="1">
    <source>
        <dbReference type="ARBA" id="ARBA00022980"/>
    </source>
</evidence>
<keyword evidence="5" id="KW-1185">Reference proteome</keyword>
<dbReference type="PROSITE" id="PS01143">
    <property type="entry name" value="RIBOSOMAL_L31"/>
    <property type="match status" value="1"/>
</dbReference>
<dbReference type="Pfam" id="PF01197">
    <property type="entry name" value="Ribosomal_L31"/>
    <property type="match status" value="1"/>
</dbReference>
<gene>
    <name evidence="4" type="ORF">V6R90_12935</name>
</gene>
<evidence type="ECO:0000256" key="2">
    <source>
        <dbReference type="ARBA" id="ARBA00023274"/>
    </source>
</evidence>
<sequence length="92" mass="9797">MRPGIHPTYDLVAFRDRSTGDVVLTRSTLAERAAGEGGTVEVDGATYPVVDVDVSSASHPFWTGKGRVLDSEGRVEAFQRRYGARAGGGRSS</sequence>
<dbReference type="PANTHER" id="PTHR33280:SF1">
    <property type="entry name" value="LARGE RIBOSOMAL SUBUNIT PROTEIN BL31C"/>
    <property type="match status" value="1"/>
</dbReference>
<dbReference type="GO" id="GO:0005840">
    <property type="term" value="C:ribosome"/>
    <property type="evidence" value="ECO:0007669"/>
    <property type="project" value="UniProtKB-KW"/>
</dbReference>
<dbReference type="InterPro" id="IPR027493">
    <property type="entry name" value="Ribosomal_bL31_B"/>
</dbReference>
<evidence type="ECO:0000256" key="3">
    <source>
        <dbReference type="RuleBase" id="RU000564"/>
    </source>
</evidence>
<dbReference type="Proteomes" id="UP001482520">
    <property type="component" value="Unassembled WGS sequence"/>
</dbReference>
<dbReference type="NCBIfam" id="NF002462">
    <property type="entry name" value="PRK01678.1"/>
    <property type="match status" value="1"/>
</dbReference>
<dbReference type="PANTHER" id="PTHR33280">
    <property type="entry name" value="50S RIBOSOMAL PROTEIN L31, CHLOROPLASTIC"/>
    <property type="match status" value="1"/>
</dbReference>
<keyword evidence="2 3" id="KW-0687">Ribonucleoprotein</keyword>